<dbReference type="AlphaFoldDB" id="A0A6L6Q8R1"/>
<dbReference type="PANTHER" id="PTHR43800">
    <property type="entry name" value="PEPTIDYL-LYSINE N-ACETYLTRANSFERASE YJAB"/>
    <property type="match status" value="1"/>
</dbReference>
<dbReference type="CDD" id="cd04301">
    <property type="entry name" value="NAT_SF"/>
    <property type="match status" value="1"/>
</dbReference>
<dbReference type="InterPro" id="IPR000182">
    <property type="entry name" value="GNAT_dom"/>
</dbReference>
<keyword evidence="2" id="KW-0012">Acyltransferase</keyword>
<evidence type="ECO:0000259" key="3">
    <source>
        <dbReference type="PROSITE" id="PS51186"/>
    </source>
</evidence>
<gene>
    <name evidence="4" type="ORF">GM668_27555</name>
</gene>
<evidence type="ECO:0000313" key="5">
    <source>
        <dbReference type="Proteomes" id="UP000484015"/>
    </source>
</evidence>
<comment type="caution">
    <text evidence="4">The sequence shown here is derived from an EMBL/GenBank/DDBJ whole genome shotgun (WGS) entry which is preliminary data.</text>
</comment>
<organism evidence="4 5">
    <name type="scientific">Pseudoduganella ginsengisoli</name>
    <dbReference type="NCBI Taxonomy" id="1462440"/>
    <lineage>
        <taxon>Bacteria</taxon>
        <taxon>Pseudomonadati</taxon>
        <taxon>Pseudomonadota</taxon>
        <taxon>Betaproteobacteria</taxon>
        <taxon>Burkholderiales</taxon>
        <taxon>Oxalobacteraceae</taxon>
        <taxon>Telluria group</taxon>
        <taxon>Pseudoduganella</taxon>
    </lineage>
</organism>
<protein>
    <submittedName>
        <fullName evidence="4">GNAT family N-acetyltransferase</fullName>
    </submittedName>
</protein>
<dbReference type="EMBL" id="WNLA01000031">
    <property type="protein sequence ID" value="MTW05839.1"/>
    <property type="molecule type" value="Genomic_DNA"/>
</dbReference>
<evidence type="ECO:0000313" key="4">
    <source>
        <dbReference type="EMBL" id="MTW05839.1"/>
    </source>
</evidence>
<sequence length="153" mass="16692">MHIRQYHHTDWPRICEIHDAARRFELEASGLADAFLTLEQTGETEGLFDATLFVAVQDGVVAGFAGYTNDEVTWLYVDPSRYRNGVGRALLRAVVKAAPKPLALDVLVGNDAALALYQSEGFRIIDTVSGKLAGNEAFAATAHVLQFQPAPPH</sequence>
<dbReference type="Gene3D" id="3.40.630.30">
    <property type="match status" value="1"/>
</dbReference>
<dbReference type="RefSeq" id="WP_155442182.1">
    <property type="nucleotide sequence ID" value="NZ_WNLA01000031.1"/>
</dbReference>
<evidence type="ECO:0000256" key="1">
    <source>
        <dbReference type="ARBA" id="ARBA00022679"/>
    </source>
</evidence>
<proteinExistence type="predicted"/>
<dbReference type="OrthoDB" id="1821130at2"/>
<dbReference type="InterPro" id="IPR016181">
    <property type="entry name" value="Acyl_CoA_acyltransferase"/>
</dbReference>
<keyword evidence="5" id="KW-1185">Reference proteome</keyword>
<accession>A0A6L6Q8R1</accession>
<feature type="domain" description="N-acetyltransferase" evidence="3">
    <location>
        <begin position="1"/>
        <end position="151"/>
    </location>
</feature>
<dbReference type="GO" id="GO:0016747">
    <property type="term" value="F:acyltransferase activity, transferring groups other than amino-acyl groups"/>
    <property type="evidence" value="ECO:0007669"/>
    <property type="project" value="InterPro"/>
</dbReference>
<reference evidence="4 5" key="1">
    <citation type="submission" date="2019-11" db="EMBL/GenBank/DDBJ databases">
        <title>Type strains purchased from KCTC, JCM and DSMZ.</title>
        <authorList>
            <person name="Lu H."/>
        </authorList>
    </citation>
    <scope>NUCLEOTIDE SEQUENCE [LARGE SCALE GENOMIC DNA]</scope>
    <source>
        <strain evidence="4 5">KCTC 42409</strain>
    </source>
</reference>
<keyword evidence="1 4" id="KW-0808">Transferase</keyword>
<dbReference type="PANTHER" id="PTHR43800:SF1">
    <property type="entry name" value="PEPTIDYL-LYSINE N-ACETYLTRANSFERASE YJAB"/>
    <property type="match status" value="1"/>
</dbReference>
<dbReference type="PROSITE" id="PS51186">
    <property type="entry name" value="GNAT"/>
    <property type="match status" value="1"/>
</dbReference>
<dbReference type="Pfam" id="PF00583">
    <property type="entry name" value="Acetyltransf_1"/>
    <property type="match status" value="1"/>
</dbReference>
<dbReference type="Proteomes" id="UP000484015">
    <property type="component" value="Unassembled WGS sequence"/>
</dbReference>
<evidence type="ECO:0000256" key="2">
    <source>
        <dbReference type="ARBA" id="ARBA00023315"/>
    </source>
</evidence>
<name>A0A6L6Q8R1_9BURK</name>
<dbReference type="SUPFAM" id="SSF55729">
    <property type="entry name" value="Acyl-CoA N-acyltransferases (Nat)"/>
    <property type="match status" value="1"/>
</dbReference>